<dbReference type="GO" id="GO:0008081">
    <property type="term" value="F:phosphoric diester hydrolase activity"/>
    <property type="evidence" value="ECO:0007669"/>
    <property type="project" value="TreeGrafter"/>
</dbReference>
<evidence type="ECO:0000256" key="2">
    <source>
        <dbReference type="ARBA" id="ARBA00022723"/>
    </source>
</evidence>
<name>G8C3Y7_9MOLU</name>
<dbReference type="InterPro" id="IPR013022">
    <property type="entry name" value="Xyl_isomerase-like_TIM-brl"/>
</dbReference>
<dbReference type="HAMAP" id="MF_00152">
    <property type="entry name" value="Nfo"/>
    <property type="match status" value="1"/>
</dbReference>
<feature type="binding site" evidence="7">
    <location>
        <position position="232"/>
    </location>
    <ligand>
        <name>Zn(2+)</name>
        <dbReference type="ChEBI" id="CHEBI:29105"/>
        <label>3</label>
    </ligand>
</feature>
<feature type="binding site" evidence="7">
    <location>
        <position position="76"/>
    </location>
    <ligand>
        <name>Zn(2+)</name>
        <dbReference type="ChEBI" id="CHEBI:29105"/>
        <label>1</label>
    </ligand>
</feature>
<evidence type="ECO:0000313" key="9">
    <source>
        <dbReference type="EMBL" id="CCE67035.1"/>
    </source>
</evidence>
<evidence type="ECO:0000256" key="3">
    <source>
        <dbReference type="ARBA" id="ARBA00022763"/>
    </source>
</evidence>
<feature type="binding site" evidence="7">
    <location>
        <position position="188"/>
    </location>
    <ligand>
        <name>Zn(2+)</name>
        <dbReference type="ChEBI" id="CHEBI:29105"/>
        <label>3</label>
    </ligand>
</feature>
<dbReference type="GO" id="GO:0006284">
    <property type="term" value="P:base-excision repair"/>
    <property type="evidence" value="ECO:0007669"/>
    <property type="project" value="TreeGrafter"/>
</dbReference>
<dbReference type="AlphaFoldDB" id="G8C3Y7"/>
<feature type="binding site" evidence="7">
    <location>
        <position position="151"/>
    </location>
    <ligand>
        <name>Zn(2+)</name>
        <dbReference type="ChEBI" id="CHEBI:29105"/>
        <label>2</label>
    </ligand>
</feature>
<sequence length="321" mass="36824">MSKRSLLLGSHISLRKERKYLVGVVQETIDNGANIFMIFTGPPQNLKRIPIPEMFLSEALSLARDNKVDFEKSVVHAPYIFNLAQEDRDGFIQNLLVNEITRMHKMGIKNFVVHPGYYTGRTLEEGLHCAANNIRSVLNETKSINYWFCIETMAGKSNQLGKNIGEIQKIFELCDWDSKLGVCLDTCHLHDSGYDLSKIEEFKGEIDKSLGLNRVRVIHLGDSMNPQGSKKDRHANYGYGNIGWDTICSWAYDPHFSNLSIIVETPFWRKKVTNSRGEEKIQLVSPYKHEIKLLRQRKWEAIPHSECIPIFNIRDGKEKVS</sequence>
<feature type="binding site" evidence="7">
    <location>
        <position position="185"/>
    </location>
    <ligand>
        <name>Zn(2+)</name>
        <dbReference type="ChEBI" id="CHEBI:29105"/>
        <label>2</label>
    </ligand>
</feature>
<dbReference type="InterPro" id="IPR001719">
    <property type="entry name" value="AP_endonuc_2"/>
</dbReference>
<keyword evidence="7 9" id="KW-0255">Endonuclease</keyword>
<feature type="binding site" evidence="7">
    <location>
        <position position="264"/>
    </location>
    <ligand>
        <name>Zn(2+)</name>
        <dbReference type="ChEBI" id="CHEBI:29105"/>
        <label>2</label>
    </ligand>
</feature>
<comment type="similarity">
    <text evidence="1 7">Belongs to the AP endonuclease 2 family.</text>
</comment>
<dbReference type="PANTHER" id="PTHR21445">
    <property type="entry name" value="ENDONUCLEASE IV ENDODEOXYRIBONUCLEASE IV"/>
    <property type="match status" value="1"/>
</dbReference>
<comment type="function">
    <text evidence="7">Endonuclease IV plays a role in DNA repair. It cleaves phosphodiester bonds at apurinic or apyrimidinic (AP) sites, generating a 3'-hydroxyl group and a 5'-terminal sugar phosphate.</text>
</comment>
<dbReference type="SMART" id="SM00518">
    <property type="entry name" value="AP2Ec"/>
    <property type="match status" value="1"/>
</dbReference>
<keyword evidence="6 7" id="KW-0234">DNA repair</keyword>
<proteinExistence type="inferred from homology"/>
<dbReference type="PROSITE" id="PS51432">
    <property type="entry name" value="AP_NUCLEASE_F2_4"/>
    <property type="match status" value="1"/>
</dbReference>
<dbReference type="GO" id="GO:0003906">
    <property type="term" value="F:DNA-(apurinic or apyrimidinic site) endonuclease activity"/>
    <property type="evidence" value="ECO:0007669"/>
    <property type="project" value="TreeGrafter"/>
</dbReference>
<dbReference type="OrthoDB" id="9805666at2"/>
<dbReference type="InterPro" id="IPR018246">
    <property type="entry name" value="AP_endonuc_F2_Zn_BS"/>
</dbReference>
<dbReference type="Gene3D" id="3.20.20.150">
    <property type="entry name" value="Divalent-metal-dependent TIM barrel enzymes"/>
    <property type="match status" value="1"/>
</dbReference>
<organism evidence="9">
    <name type="scientific">Candidatus Mycoplasma haematominutum 'Birmingham 1'</name>
    <dbReference type="NCBI Taxonomy" id="1116213"/>
    <lineage>
        <taxon>Bacteria</taxon>
        <taxon>Bacillati</taxon>
        <taxon>Mycoplasmatota</taxon>
        <taxon>Mollicutes</taxon>
        <taxon>Mycoplasmataceae</taxon>
        <taxon>Mycoplasma</taxon>
    </lineage>
</organism>
<keyword evidence="4 7" id="KW-0378">Hydrolase</keyword>
<dbReference type="GO" id="GO:0008833">
    <property type="term" value="F:deoxyribonuclease IV (phage-T4-induced) activity"/>
    <property type="evidence" value="ECO:0007669"/>
    <property type="project" value="UniProtKB-UniRule"/>
</dbReference>
<dbReference type="InterPro" id="IPR036237">
    <property type="entry name" value="Xyl_isomerase-like_sf"/>
</dbReference>
<comment type="catalytic activity">
    <reaction evidence="7">
        <text>Endonucleolytic cleavage to 5'-phosphooligonucleotide end-products.</text>
        <dbReference type="EC" id="3.1.21.2"/>
    </reaction>
</comment>
<feature type="binding site" evidence="7">
    <location>
        <position position="234"/>
    </location>
    <ligand>
        <name>Zn(2+)</name>
        <dbReference type="ChEBI" id="CHEBI:29105"/>
        <label>3</label>
    </ligand>
</feature>
<dbReference type="GO" id="GO:0003677">
    <property type="term" value="F:DNA binding"/>
    <property type="evidence" value="ECO:0007669"/>
    <property type="project" value="InterPro"/>
</dbReference>
<dbReference type="GO" id="GO:0008270">
    <property type="term" value="F:zinc ion binding"/>
    <property type="evidence" value="ECO:0007669"/>
    <property type="project" value="UniProtKB-UniRule"/>
</dbReference>
<comment type="cofactor">
    <cofactor evidence="7">
        <name>Zn(2+)</name>
        <dbReference type="ChEBI" id="CHEBI:29105"/>
    </cofactor>
    <text evidence="7">Binds 3 Zn(2+) ions.</text>
</comment>
<evidence type="ECO:0000256" key="1">
    <source>
        <dbReference type="ARBA" id="ARBA00005340"/>
    </source>
</evidence>
<dbReference type="EMBL" id="HE613254">
    <property type="protein sequence ID" value="CCE67035.1"/>
    <property type="molecule type" value="Genomic_DNA"/>
</dbReference>
<dbReference type="PROSITE" id="PS00730">
    <property type="entry name" value="AP_NUCLEASE_F2_2"/>
    <property type="match status" value="1"/>
</dbReference>
<dbReference type="PATRIC" id="fig|1116213.3.peg.559"/>
<evidence type="ECO:0000256" key="4">
    <source>
        <dbReference type="ARBA" id="ARBA00022801"/>
    </source>
</evidence>
<keyword evidence="2 7" id="KW-0479">Metal-binding</keyword>
<reference evidence="9" key="1">
    <citation type="submission" date="2011-11" db="EMBL/GenBank/DDBJ databases">
        <title>Complete genome sequence of Candidatus Mycoplasma haemominutum.</title>
        <authorList>
            <person name="Barker E.N."/>
            <person name="Darby A.C."/>
            <person name="Helps C.R."/>
            <person name="Peters I.R."/>
            <person name="Hughes M.A."/>
            <person name="Radford A.D."/>
            <person name="Novacco M."/>
            <person name="Boretti F."/>
            <person name="Hofmann-Lehmann R."/>
            <person name="Tasker S."/>
        </authorList>
    </citation>
    <scope>NUCLEOTIDE SEQUENCE</scope>
    <source>
        <strain evidence="9">Birmingham 1</strain>
    </source>
</reference>
<evidence type="ECO:0000256" key="7">
    <source>
        <dbReference type="HAMAP-Rule" id="MF_00152"/>
    </source>
</evidence>
<reference evidence="9" key="2">
    <citation type="submission" date="2011-11" db="EMBL/GenBank/DDBJ databases">
        <authorList>
            <person name="Barker E."/>
        </authorList>
    </citation>
    <scope>NUCLEOTIDE SEQUENCE</scope>
    <source>
        <strain evidence="9">Birmingham 1</strain>
    </source>
</reference>
<dbReference type="KEGG" id="mhb:MHM_05170"/>
<dbReference type="Pfam" id="PF01261">
    <property type="entry name" value="AP_endonuc_2"/>
    <property type="match status" value="1"/>
</dbReference>
<keyword evidence="3 7" id="KW-0227">DNA damage</keyword>
<evidence type="ECO:0000256" key="6">
    <source>
        <dbReference type="ARBA" id="ARBA00023204"/>
    </source>
</evidence>
<evidence type="ECO:0000256" key="5">
    <source>
        <dbReference type="ARBA" id="ARBA00022833"/>
    </source>
</evidence>
<gene>
    <name evidence="7 9" type="primary">nfo</name>
    <name evidence="9" type="ORF">MHM_05170</name>
</gene>
<feature type="domain" description="Xylose isomerase-like TIM barrel" evidence="8">
    <location>
        <begin position="29"/>
        <end position="266"/>
    </location>
</feature>
<keyword evidence="7" id="KW-0540">Nuclease</keyword>
<feature type="binding site" evidence="7">
    <location>
        <position position="151"/>
    </location>
    <ligand>
        <name>Zn(2+)</name>
        <dbReference type="ChEBI" id="CHEBI:29105"/>
        <label>1</label>
    </ligand>
</feature>
<dbReference type="PANTHER" id="PTHR21445:SF0">
    <property type="entry name" value="APURINIC-APYRIMIDINIC ENDONUCLEASE"/>
    <property type="match status" value="1"/>
</dbReference>
<dbReference type="NCBIfam" id="TIGR00587">
    <property type="entry name" value="nfo"/>
    <property type="match status" value="1"/>
</dbReference>
<accession>G8C3Y7</accession>
<protein>
    <recommendedName>
        <fullName evidence="7">Probable endonuclease 4</fullName>
        <ecNumber evidence="7">3.1.21.2</ecNumber>
    </recommendedName>
    <alternativeName>
        <fullName evidence="7">Endodeoxyribonuclease IV</fullName>
    </alternativeName>
    <alternativeName>
        <fullName evidence="7">Endonuclease IV</fullName>
    </alternativeName>
</protein>
<dbReference type="EC" id="3.1.21.2" evidence="7"/>
<dbReference type="HOGENOM" id="CLU_025885_4_1_14"/>
<keyword evidence="5 7" id="KW-0862">Zinc</keyword>
<feature type="binding site" evidence="7">
    <location>
        <position position="114"/>
    </location>
    <ligand>
        <name>Zn(2+)</name>
        <dbReference type="ChEBI" id="CHEBI:29105"/>
        <label>1</label>
    </ligand>
</feature>
<dbReference type="CDD" id="cd00019">
    <property type="entry name" value="AP2Ec"/>
    <property type="match status" value="1"/>
</dbReference>
<evidence type="ECO:0000259" key="8">
    <source>
        <dbReference type="Pfam" id="PF01261"/>
    </source>
</evidence>
<feature type="binding site" evidence="7">
    <location>
        <position position="219"/>
    </location>
    <ligand>
        <name>Zn(2+)</name>
        <dbReference type="ChEBI" id="CHEBI:29105"/>
        <label>2</label>
    </ligand>
</feature>
<dbReference type="SUPFAM" id="SSF51658">
    <property type="entry name" value="Xylose isomerase-like"/>
    <property type="match status" value="1"/>
</dbReference>
<dbReference type="RefSeq" id="WP_015511900.1">
    <property type="nucleotide sequence ID" value="NC_021007.1"/>
</dbReference>